<sequence length="75" mass="7699">MKNAGKAPKASKIGGKAAVQDIRSDKKSGTGMNGSPKKGGRGGKYTWSGDGYSEAELGGLVAIDANDPNFEDPEE</sequence>
<evidence type="ECO:0000313" key="2">
    <source>
        <dbReference type="Proteomes" id="UP001060085"/>
    </source>
</evidence>
<accession>A0ACC0AS16</accession>
<reference evidence="2" key="1">
    <citation type="journal article" date="2023" name="Nat. Plants">
        <title>Single-cell RNA sequencing provides a high-resolution roadmap for understanding the multicellular compartmentation of specialized metabolism.</title>
        <authorList>
            <person name="Sun S."/>
            <person name="Shen X."/>
            <person name="Li Y."/>
            <person name="Li Y."/>
            <person name="Wang S."/>
            <person name="Li R."/>
            <person name="Zhang H."/>
            <person name="Shen G."/>
            <person name="Guo B."/>
            <person name="Wei J."/>
            <person name="Xu J."/>
            <person name="St-Pierre B."/>
            <person name="Chen S."/>
            <person name="Sun C."/>
        </authorList>
    </citation>
    <scope>NUCLEOTIDE SEQUENCE [LARGE SCALE GENOMIC DNA]</scope>
</reference>
<evidence type="ECO:0000313" key="1">
    <source>
        <dbReference type="EMBL" id="KAI5662733.1"/>
    </source>
</evidence>
<name>A0ACC0AS16_CATRO</name>
<protein>
    <submittedName>
        <fullName evidence="1">Uncharacterized protein</fullName>
    </submittedName>
</protein>
<gene>
    <name evidence="1" type="ORF">M9H77_22056</name>
</gene>
<comment type="caution">
    <text evidence="1">The sequence shown here is derived from an EMBL/GenBank/DDBJ whole genome shotgun (WGS) entry which is preliminary data.</text>
</comment>
<proteinExistence type="predicted"/>
<dbReference type="EMBL" id="CM044705">
    <property type="protein sequence ID" value="KAI5662733.1"/>
    <property type="molecule type" value="Genomic_DNA"/>
</dbReference>
<dbReference type="Proteomes" id="UP001060085">
    <property type="component" value="Linkage Group LG05"/>
</dbReference>
<organism evidence="1 2">
    <name type="scientific">Catharanthus roseus</name>
    <name type="common">Madagascar periwinkle</name>
    <name type="synonym">Vinca rosea</name>
    <dbReference type="NCBI Taxonomy" id="4058"/>
    <lineage>
        <taxon>Eukaryota</taxon>
        <taxon>Viridiplantae</taxon>
        <taxon>Streptophyta</taxon>
        <taxon>Embryophyta</taxon>
        <taxon>Tracheophyta</taxon>
        <taxon>Spermatophyta</taxon>
        <taxon>Magnoliopsida</taxon>
        <taxon>eudicotyledons</taxon>
        <taxon>Gunneridae</taxon>
        <taxon>Pentapetalae</taxon>
        <taxon>asterids</taxon>
        <taxon>lamiids</taxon>
        <taxon>Gentianales</taxon>
        <taxon>Apocynaceae</taxon>
        <taxon>Rauvolfioideae</taxon>
        <taxon>Vinceae</taxon>
        <taxon>Catharanthinae</taxon>
        <taxon>Catharanthus</taxon>
    </lineage>
</organism>
<keyword evidence="2" id="KW-1185">Reference proteome</keyword>